<evidence type="ECO:0000313" key="3">
    <source>
        <dbReference type="Proteomes" id="UP001488838"/>
    </source>
</evidence>
<dbReference type="Proteomes" id="UP001488838">
    <property type="component" value="Unassembled WGS sequence"/>
</dbReference>
<feature type="compositionally biased region" description="Low complexity" evidence="1">
    <location>
        <begin position="98"/>
        <end position="109"/>
    </location>
</feature>
<feature type="compositionally biased region" description="Basic and acidic residues" evidence="1">
    <location>
        <begin position="75"/>
        <end position="89"/>
    </location>
</feature>
<organism evidence="2 3">
    <name type="scientific">Myodes glareolus</name>
    <name type="common">Bank vole</name>
    <name type="synonym">Clethrionomys glareolus</name>
    <dbReference type="NCBI Taxonomy" id="447135"/>
    <lineage>
        <taxon>Eukaryota</taxon>
        <taxon>Metazoa</taxon>
        <taxon>Chordata</taxon>
        <taxon>Craniata</taxon>
        <taxon>Vertebrata</taxon>
        <taxon>Euteleostomi</taxon>
        <taxon>Mammalia</taxon>
        <taxon>Eutheria</taxon>
        <taxon>Euarchontoglires</taxon>
        <taxon>Glires</taxon>
        <taxon>Rodentia</taxon>
        <taxon>Myomorpha</taxon>
        <taxon>Muroidea</taxon>
        <taxon>Cricetidae</taxon>
        <taxon>Arvicolinae</taxon>
        <taxon>Myodes</taxon>
    </lineage>
</organism>
<comment type="caution">
    <text evidence="2">The sequence shown here is derived from an EMBL/GenBank/DDBJ whole genome shotgun (WGS) entry which is preliminary data.</text>
</comment>
<proteinExistence type="predicted"/>
<protein>
    <submittedName>
        <fullName evidence="2">Uncharacterized protein</fullName>
    </submittedName>
</protein>
<gene>
    <name evidence="2" type="ORF">U0070_015028</name>
</gene>
<name>A0AAW0HXL3_MYOGA</name>
<feature type="non-terminal residue" evidence="2">
    <location>
        <position position="1"/>
    </location>
</feature>
<accession>A0AAW0HXL3</accession>
<dbReference type="AlphaFoldDB" id="A0AAW0HXL3"/>
<keyword evidence="3" id="KW-1185">Reference proteome</keyword>
<sequence length="216" mass="20993">GRGWAVSLRGWPCVGRALRGGRGGGAGGDSLCAGGGGGCGGLGGAPRCGAAGLAAAGSRRRERGGVHRGAEAVERLRGTRERGAERTEVTEGSGPGGAASASGARAGAGQTPLWIPGAGGGARGGTWAAPCPRRTGLHLVPSLCLSAELGPELRPGARREAGVLLGPSGDCLSGLIRPSAGAAGGAALPTHDLNAISLVPLNIMDGFSASRVQIED</sequence>
<evidence type="ECO:0000256" key="1">
    <source>
        <dbReference type="SAM" id="MobiDB-lite"/>
    </source>
</evidence>
<feature type="region of interest" description="Disordered" evidence="1">
    <location>
        <begin position="75"/>
        <end position="109"/>
    </location>
</feature>
<dbReference type="EMBL" id="JBBHLL010000284">
    <property type="protein sequence ID" value="KAK7806982.1"/>
    <property type="molecule type" value="Genomic_DNA"/>
</dbReference>
<evidence type="ECO:0000313" key="2">
    <source>
        <dbReference type="EMBL" id="KAK7806982.1"/>
    </source>
</evidence>
<reference evidence="2 3" key="1">
    <citation type="journal article" date="2023" name="bioRxiv">
        <title>Conserved and derived expression patterns and positive selection on dental genes reveal complex evolutionary context of ever-growing rodent molars.</title>
        <authorList>
            <person name="Calamari Z.T."/>
            <person name="Song A."/>
            <person name="Cohen E."/>
            <person name="Akter M."/>
            <person name="Roy R.D."/>
            <person name="Hallikas O."/>
            <person name="Christensen M.M."/>
            <person name="Li P."/>
            <person name="Marangoni P."/>
            <person name="Jernvall J."/>
            <person name="Klein O.D."/>
        </authorList>
    </citation>
    <scope>NUCLEOTIDE SEQUENCE [LARGE SCALE GENOMIC DNA]</scope>
    <source>
        <strain evidence="2">V071</strain>
    </source>
</reference>